<feature type="signal peptide" evidence="4">
    <location>
        <begin position="1"/>
        <end position="24"/>
    </location>
</feature>
<dbReference type="OrthoDB" id="9790815at2"/>
<evidence type="ECO:0000256" key="1">
    <source>
        <dbReference type="ARBA" id="ARBA00005564"/>
    </source>
</evidence>
<keyword evidence="2" id="KW-0313">Glucose metabolism</keyword>
<dbReference type="InterPro" id="IPR036514">
    <property type="entry name" value="SGNH_hydro_sf"/>
</dbReference>
<evidence type="ECO:0000313" key="6">
    <source>
        <dbReference type="EMBL" id="QDT63573.1"/>
    </source>
</evidence>
<name>A0A517T5B4_9PLAN</name>
<dbReference type="PANTHER" id="PTHR30344:SF1">
    <property type="entry name" value="6-PHOSPHOGLUCONOLACTONASE"/>
    <property type="match status" value="1"/>
</dbReference>
<sequence precursor="true">MTRFYLPTTLSAICWMSLTAQAFAIDAYIVAGQSNGWRLSQLAGSPPENSDGLQEPLIHYFGMNCVSEPDSAPLRTYGKLNSQSKGFGLASQLLKQSSGRDIVFIQYCRCGASVLGQHSTSWWPGDDPQQGKIYSDGLFGQFARYIDSVRTQVRDELGEELELKGLFWHQGESNAGDNKLPYGKAIRNVFWQLRHELGSPDLPIIAGHIRDLGDGYRGINETLDRIAAQDPRLTTVPLGEIAFEPDQNGRPDVHIATAGCHDLGQRMAIACLQLIQRSDSFLIYAPADTLMAVEADIHDSRVKLGAVQQIPLGFSTQTITYSAKFHLLYVCSAREMDGKGQGAVIRLNDDGSYQSHEQITLAHGYSYISLDRTERFLLGVNYKGGQVDVYRLDDTGIPVERAAFLDEGKEEAHCVLTTPRNDFVYIPYVKGNNAIYQYQFDEANGQLTPLTPKNSLPPDGTGPRHIAYHPSKPIIYFSNEQHLGVLVYEIAEDGQLQLKQICNLLEDDANKDGISSSDIVITPDGRFIFAGIRGHLKDFDRISRYAVQPDGSLHLLGTIKADKIPWGMTLSPDGRFLCVSATKDETLSVYRIGADGNLTKQVGLNWNAFVTDLVAVPSSK</sequence>
<gene>
    <name evidence="6" type="primary">pgl_1</name>
    <name evidence="6" type="ORF">V22_07970</name>
</gene>
<feature type="domain" description="Sialate O-acetylesterase" evidence="5">
    <location>
        <begin position="26"/>
        <end position="273"/>
    </location>
</feature>
<dbReference type="SUPFAM" id="SSF50974">
    <property type="entry name" value="Nitrous oxide reductase, N-terminal domain"/>
    <property type="match status" value="1"/>
</dbReference>
<dbReference type="EC" id="3.1.1.31" evidence="6"/>
<dbReference type="AlphaFoldDB" id="A0A517T5B4"/>
<reference evidence="6 7" key="1">
    <citation type="submission" date="2019-02" db="EMBL/GenBank/DDBJ databases">
        <title>Deep-cultivation of Planctomycetes and their phenomic and genomic characterization uncovers novel biology.</title>
        <authorList>
            <person name="Wiegand S."/>
            <person name="Jogler M."/>
            <person name="Boedeker C."/>
            <person name="Pinto D."/>
            <person name="Vollmers J."/>
            <person name="Rivas-Marin E."/>
            <person name="Kohn T."/>
            <person name="Peeters S.H."/>
            <person name="Heuer A."/>
            <person name="Rast P."/>
            <person name="Oberbeckmann S."/>
            <person name="Bunk B."/>
            <person name="Jeske O."/>
            <person name="Meyerdierks A."/>
            <person name="Storesund J.E."/>
            <person name="Kallscheuer N."/>
            <person name="Luecker S."/>
            <person name="Lage O.M."/>
            <person name="Pohl T."/>
            <person name="Merkel B.J."/>
            <person name="Hornburger P."/>
            <person name="Mueller R.-W."/>
            <person name="Bruemmer F."/>
            <person name="Labrenz M."/>
            <person name="Spormann A.M."/>
            <person name="Op den Camp H."/>
            <person name="Overmann J."/>
            <person name="Amann R."/>
            <person name="Jetten M.S.M."/>
            <person name="Mascher T."/>
            <person name="Medema M.H."/>
            <person name="Devos D.P."/>
            <person name="Kaster A.-K."/>
            <person name="Ovreas L."/>
            <person name="Rohde M."/>
            <person name="Galperin M.Y."/>
            <person name="Jogler C."/>
        </authorList>
    </citation>
    <scope>NUCLEOTIDE SEQUENCE [LARGE SCALE GENOMIC DNA]</scope>
    <source>
        <strain evidence="6 7">V22</strain>
    </source>
</reference>
<dbReference type="EMBL" id="CP036316">
    <property type="protein sequence ID" value="QDT63573.1"/>
    <property type="molecule type" value="Genomic_DNA"/>
</dbReference>
<dbReference type="Pfam" id="PF03629">
    <property type="entry name" value="SASA"/>
    <property type="match status" value="1"/>
</dbReference>
<proteinExistence type="inferred from homology"/>
<dbReference type="InterPro" id="IPR019405">
    <property type="entry name" value="Lactonase_7-beta_prop"/>
</dbReference>
<dbReference type="InterPro" id="IPR005181">
    <property type="entry name" value="SASA"/>
</dbReference>
<evidence type="ECO:0000256" key="2">
    <source>
        <dbReference type="ARBA" id="ARBA00022526"/>
    </source>
</evidence>
<comment type="similarity">
    <text evidence="1">Belongs to the cycloisomerase 2 family.</text>
</comment>
<dbReference type="GO" id="GO:0017057">
    <property type="term" value="F:6-phosphogluconolactonase activity"/>
    <property type="evidence" value="ECO:0007669"/>
    <property type="project" value="UniProtKB-EC"/>
</dbReference>
<accession>A0A517T5B4</accession>
<dbReference type="GO" id="GO:0005829">
    <property type="term" value="C:cytosol"/>
    <property type="evidence" value="ECO:0007669"/>
    <property type="project" value="TreeGrafter"/>
</dbReference>
<evidence type="ECO:0000259" key="5">
    <source>
        <dbReference type="Pfam" id="PF03629"/>
    </source>
</evidence>
<dbReference type="Gene3D" id="3.40.50.1110">
    <property type="entry name" value="SGNH hydrolase"/>
    <property type="match status" value="1"/>
</dbReference>
<dbReference type="RefSeq" id="WP_145260001.1">
    <property type="nucleotide sequence ID" value="NZ_CP036316.1"/>
</dbReference>
<keyword evidence="2" id="KW-0119">Carbohydrate metabolism</keyword>
<dbReference type="KEGG" id="chya:V22_07970"/>
<dbReference type="SUPFAM" id="SSF52266">
    <property type="entry name" value="SGNH hydrolase"/>
    <property type="match status" value="1"/>
</dbReference>
<keyword evidence="4" id="KW-0732">Signal</keyword>
<dbReference type="Proteomes" id="UP000319976">
    <property type="component" value="Chromosome"/>
</dbReference>
<dbReference type="InterPro" id="IPR011045">
    <property type="entry name" value="N2O_reductase_N"/>
</dbReference>
<dbReference type="PANTHER" id="PTHR30344">
    <property type="entry name" value="6-PHOSPHOGLUCONOLACTONASE-RELATED"/>
    <property type="match status" value="1"/>
</dbReference>
<organism evidence="6 7">
    <name type="scientific">Calycomorphotria hydatis</name>
    <dbReference type="NCBI Taxonomy" id="2528027"/>
    <lineage>
        <taxon>Bacteria</taxon>
        <taxon>Pseudomonadati</taxon>
        <taxon>Planctomycetota</taxon>
        <taxon>Planctomycetia</taxon>
        <taxon>Planctomycetales</taxon>
        <taxon>Planctomycetaceae</taxon>
        <taxon>Calycomorphotria</taxon>
    </lineage>
</organism>
<keyword evidence="3 6" id="KW-0378">Hydrolase</keyword>
<evidence type="ECO:0000313" key="7">
    <source>
        <dbReference type="Proteomes" id="UP000319976"/>
    </source>
</evidence>
<evidence type="ECO:0000256" key="4">
    <source>
        <dbReference type="SAM" id="SignalP"/>
    </source>
</evidence>
<dbReference type="GO" id="GO:0006006">
    <property type="term" value="P:glucose metabolic process"/>
    <property type="evidence" value="ECO:0007669"/>
    <property type="project" value="UniProtKB-KW"/>
</dbReference>
<dbReference type="Pfam" id="PF10282">
    <property type="entry name" value="Lactonase"/>
    <property type="match status" value="1"/>
</dbReference>
<dbReference type="InterPro" id="IPR015943">
    <property type="entry name" value="WD40/YVTN_repeat-like_dom_sf"/>
</dbReference>
<dbReference type="InterPro" id="IPR050282">
    <property type="entry name" value="Cycloisomerase_2"/>
</dbReference>
<feature type="chain" id="PRO_5021723253" evidence="4">
    <location>
        <begin position="25"/>
        <end position="620"/>
    </location>
</feature>
<evidence type="ECO:0000256" key="3">
    <source>
        <dbReference type="ARBA" id="ARBA00022801"/>
    </source>
</evidence>
<protein>
    <submittedName>
        <fullName evidence="6">6-phosphogluconolactonase</fullName>
        <ecNumber evidence="6">3.1.1.31</ecNumber>
    </submittedName>
</protein>
<dbReference type="Gene3D" id="2.130.10.10">
    <property type="entry name" value="YVTN repeat-like/Quinoprotein amine dehydrogenase"/>
    <property type="match status" value="1"/>
</dbReference>
<keyword evidence="7" id="KW-1185">Reference proteome</keyword>